<feature type="transmembrane region" description="Helical" evidence="7">
    <location>
        <begin position="178"/>
        <end position="198"/>
    </location>
</feature>
<gene>
    <name evidence="9" type="ORF">SAMN05216389_103238</name>
</gene>
<comment type="subcellular location">
    <subcellularLocation>
        <location evidence="1">Cell membrane</location>
        <topology evidence="1">Multi-pass membrane protein</topology>
    </subcellularLocation>
</comment>
<evidence type="ECO:0000256" key="7">
    <source>
        <dbReference type="SAM" id="Phobius"/>
    </source>
</evidence>
<keyword evidence="5 7" id="KW-1133">Transmembrane helix</keyword>
<feature type="transmembrane region" description="Helical" evidence="7">
    <location>
        <begin position="271"/>
        <end position="288"/>
    </location>
</feature>
<dbReference type="Proteomes" id="UP000198618">
    <property type="component" value="Unassembled WGS sequence"/>
</dbReference>
<dbReference type="GO" id="GO:0005886">
    <property type="term" value="C:plasma membrane"/>
    <property type="evidence" value="ECO:0007669"/>
    <property type="project" value="UniProtKB-SubCell"/>
</dbReference>
<feature type="transmembrane region" description="Helical" evidence="7">
    <location>
        <begin position="152"/>
        <end position="171"/>
    </location>
</feature>
<dbReference type="PANTHER" id="PTHR32322:SF18">
    <property type="entry name" value="S-ADENOSYLMETHIONINE_S-ADENOSYLHOMOCYSTEINE TRANSPORTER"/>
    <property type="match status" value="1"/>
</dbReference>
<dbReference type="InterPro" id="IPR000620">
    <property type="entry name" value="EamA_dom"/>
</dbReference>
<dbReference type="Pfam" id="PF00892">
    <property type="entry name" value="EamA"/>
    <property type="match status" value="2"/>
</dbReference>
<feature type="transmembrane region" description="Helical" evidence="7">
    <location>
        <begin position="68"/>
        <end position="89"/>
    </location>
</feature>
<protein>
    <submittedName>
        <fullName evidence="9">Threonine/homoserine efflux transporter RhtA</fullName>
    </submittedName>
</protein>
<dbReference type="EMBL" id="FOHE01000003">
    <property type="protein sequence ID" value="SES93327.1"/>
    <property type="molecule type" value="Genomic_DNA"/>
</dbReference>
<keyword evidence="4 7" id="KW-0812">Transmembrane</keyword>
<evidence type="ECO:0000256" key="4">
    <source>
        <dbReference type="ARBA" id="ARBA00022692"/>
    </source>
</evidence>
<evidence type="ECO:0000256" key="2">
    <source>
        <dbReference type="ARBA" id="ARBA00007362"/>
    </source>
</evidence>
<dbReference type="RefSeq" id="WP_090867641.1">
    <property type="nucleotide sequence ID" value="NZ_FOHE01000003.1"/>
</dbReference>
<accession>A0A1I0AGE8</accession>
<dbReference type="Gene3D" id="1.10.3730.20">
    <property type="match status" value="1"/>
</dbReference>
<evidence type="ECO:0000256" key="6">
    <source>
        <dbReference type="ARBA" id="ARBA00023136"/>
    </source>
</evidence>
<dbReference type="OrthoDB" id="6707571at2"/>
<evidence type="ECO:0000259" key="8">
    <source>
        <dbReference type="Pfam" id="PF00892"/>
    </source>
</evidence>
<evidence type="ECO:0000256" key="5">
    <source>
        <dbReference type="ARBA" id="ARBA00022989"/>
    </source>
</evidence>
<sequence length="306" mass="33910">MKQSIAYFVTILGASFWGLTGLFVESLYHFGFTPWEVVAIRLTSATIILIPIISIFSPKHLKVKIKHLPHFFGLGVGSIVLFNWLYFTVMEQTSMSIAVVLLYTSPIFVSILSKLFFNEVITGKKVMALIMTLIGCSFVIKLFPIGDATVSLSSILLGLLSAFFCGLYSIIGKSVSKYYNFLTITTYTLLTGSLFIFPTSRLWEKAAILQQVDVWLNVAGVAIISTILAYILYTFGLSYIESSKAAILGSVEPIIAILIGVILFGDSLTPWQIAGIVMVISSAFITVYHKKRKIKIRGGKLNWRKT</sequence>
<dbReference type="SUPFAM" id="SSF103481">
    <property type="entry name" value="Multidrug resistance efflux transporter EmrE"/>
    <property type="match status" value="2"/>
</dbReference>
<feature type="transmembrane region" description="Helical" evidence="7">
    <location>
        <begin position="245"/>
        <end position="265"/>
    </location>
</feature>
<reference evidence="9 10" key="1">
    <citation type="submission" date="2016-10" db="EMBL/GenBank/DDBJ databases">
        <authorList>
            <person name="de Groot N.N."/>
        </authorList>
    </citation>
    <scope>NUCLEOTIDE SEQUENCE [LARGE SCALE GENOMIC DNA]</scope>
    <source>
        <strain evidence="9 10">IBRC-M 10780</strain>
    </source>
</reference>
<dbReference type="InterPro" id="IPR050638">
    <property type="entry name" value="AA-Vitamin_Transporters"/>
</dbReference>
<keyword evidence="10" id="KW-1185">Reference proteome</keyword>
<evidence type="ECO:0000256" key="1">
    <source>
        <dbReference type="ARBA" id="ARBA00004651"/>
    </source>
</evidence>
<keyword evidence="6 7" id="KW-0472">Membrane</keyword>
<dbReference type="AlphaFoldDB" id="A0A1I0AGE8"/>
<feature type="transmembrane region" description="Helical" evidence="7">
    <location>
        <begin position="37"/>
        <end position="56"/>
    </location>
</feature>
<keyword evidence="3" id="KW-1003">Cell membrane</keyword>
<evidence type="ECO:0000313" key="10">
    <source>
        <dbReference type="Proteomes" id="UP000198618"/>
    </source>
</evidence>
<feature type="transmembrane region" description="Helical" evidence="7">
    <location>
        <begin position="95"/>
        <end position="117"/>
    </location>
</feature>
<dbReference type="InterPro" id="IPR037185">
    <property type="entry name" value="EmrE-like"/>
</dbReference>
<organism evidence="9 10">
    <name type="scientific">Oceanobacillus limi</name>
    <dbReference type="NCBI Taxonomy" id="930131"/>
    <lineage>
        <taxon>Bacteria</taxon>
        <taxon>Bacillati</taxon>
        <taxon>Bacillota</taxon>
        <taxon>Bacilli</taxon>
        <taxon>Bacillales</taxon>
        <taxon>Bacillaceae</taxon>
        <taxon>Oceanobacillus</taxon>
    </lineage>
</organism>
<evidence type="ECO:0000313" key="9">
    <source>
        <dbReference type="EMBL" id="SES93327.1"/>
    </source>
</evidence>
<feature type="transmembrane region" description="Helical" evidence="7">
    <location>
        <begin position="214"/>
        <end position="233"/>
    </location>
</feature>
<evidence type="ECO:0000256" key="3">
    <source>
        <dbReference type="ARBA" id="ARBA00022475"/>
    </source>
</evidence>
<feature type="domain" description="EamA" evidence="8">
    <location>
        <begin position="153"/>
        <end position="287"/>
    </location>
</feature>
<proteinExistence type="inferred from homology"/>
<feature type="transmembrane region" description="Helical" evidence="7">
    <location>
        <begin position="7"/>
        <end position="31"/>
    </location>
</feature>
<name>A0A1I0AGE8_9BACI</name>
<feature type="transmembrane region" description="Helical" evidence="7">
    <location>
        <begin position="126"/>
        <end position="146"/>
    </location>
</feature>
<dbReference type="STRING" id="930131.SAMN05216389_103238"/>
<feature type="domain" description="EamA" evidence="8">
    <location>
        <begin position="5"/>
        <end position="140"/>
    </location>
</feature>
<comment type="similarity">
    <text evidence="2">Belongs to the EamA transporter family.</text>
</comment>
<dbReference type="PANTHER" id="PTHR32322">
    <property type="entry name" value="INNER MEMBRANE TRANSPORTER"/>
    <property type="match status" value="1"/>
</dbReference>